<sequence>MVVIYALVIILTAVYTASYAVVEAKSKHYLSCAATIGVCALEIALPVVMLILR</sequence>
<evidence type="ECO:0000313" key="2">
    <source>
        <dbReference type="EMBL" id="MBC8595799.1"/>
    </source>
</evidence>
<dbReference type="RefSeq" id="WP_262431418.1">
    <property type="nucleotide sequence ID" value="NZ_JACRTE010000002.1"/>
</dbReference>
<reference evidence="2" key="1">
    <citation type="submission" date="2020-08" db="EMBL/GenBank/DDBJ databases">
        <title>Genome public.</title>
        <authorList>
            <person name="Liu C."/>
            <person name="Sun Q."/>
        </authorList>
    </citation>
    <scope>NUCLEOTIDE SEQUENCE</scope>
    <source>
        <strain evidence="2">NSJ-50</strain>
    </source>
</reference>
<accession>A0A926IRY0</accession>
<dbReference type="EMBL" id="JACRTE010000002">
    <property type="protein sequence ID" value="MBC8595799.1"/>
    <property type="molecule type" value="Genomic_DNA"/>
</dbReference>
<keyword evidence="3" id="KW-1185">Reference proteome</keyword>
<organism evidence="2 3">
    <name type="scientific">Qingrenia yutianensis</name>
    <dbReference type="NCBI Taxonomy" id="2763676"/>
    <lineage>
        <taxon>Bacteria</taxon>
        <taxon>Bacillati</taxon>
        <taxon>Bacillota</taxon>
        <taxon>Clostridia</taxon>
        <taxon>Eubacteriales</taxon>
        <taxon>Oscillospiraceae</taxon>
        <taxon>Qingrenia</taxon>
    </lineage>
</organism>
<evidence type="ECO:0000256" key="1">
    <source>
        <dbReference type="SAM" id="Phobius"/>
    </source>
</evidence>
<gene>
    <name evidence="2" type="ORF">H8706_02815</name>
</gene>
<dbReference type="AlphaFoldDB" id="A0A926IRY0"/>
<keyword evidence="1" id="KW-0472">Membrane</keyword>
<evidence type="ECO:0000313" key="3">
    <source>
        <dbReference type="Proteomes" id="UP000647416"/>
    </source>
</evidence>
<comment type="caution">
    <text evidence="2">The sequence shown here is derived from an EMBL/GenBank/DDBJ whole genome shotgun (WGS) entry which is preliminary data.</text>
</comment>
<keyword evidence="1" id="KW-1133">Transmembrane helix</keyword>
<name>A0A926IRY0_9FIRM</name>
<feature type="transmembrane region" description="Helical" evidence="1">
    <location>
        <begin position="28"/>
        <end position="52"/>
    </location>
</feature>
<dbReference type="Proteomes" id="UP000647416">
    <property type="component" value="Unassembled WGS sequence"/>
</dbReference>
<protein>
    <submittedName>
        <fullName evidence="2">Uncharacterized protein</fullName>
    </submittedName>
</protein>
<proteinExistence type="predicted"/>
<keyword evidence="1" id="KW-0812">Transmembrane</keyword>